<keyword evidence="13" id="KW-0520">NAD</keyword>
<dbReference type="PROSITE" id="PS00893">
    <property type="entry name" value="NUDIX_BOX"/>
    <property type="match status" value="1"/>
</dbReference>
<evidence type="ECO:0000256" key="13">
    <source>
        <dbReference type="ARBA" id="ARBA00023027"/>
    </source>
</evidence>
<comment type="similarity">
    <text evidence="19">Belongs to the amino acid/polyamine transporter 2 family. SLC38A9 subfamily.</text>
</comment>
<dbReference type="PANTHER" id="PTHR22950:SF244">
    <property type="entry name" value="NEUTRAL AMINO ACID TRANSPORTER 9"/>
    <property type="match status" value="1"/>
</dbReference>
<feature type="transmembrane region" description="Helical" evidence="21">
    <location>
        <begin position="560"/>
        <end position="582"/>
    </location>
</feature>
<dbReference type="PANTHER" id="PTHR22950">
    <property type="entry name" value="AMINO ACID TRANSPORTER"/>
    <property type="match status" value="1"/>
</dbReference>
<evidence type="ECO:0000256" key="8">
    <source>
        <dbReference type="ARBA" id="ARBA00022753"/>
    </source>
</evidence>
<evidence type="ECO:0000256" key="20">
    <source>
        <dbReference type="SAM" id="MobiDB-lite"/>
    </source>
</evidence>
<feature type="compositionally biased region" description="Low complexity" evidence="20">
    <location>
        <begin position="206"/>
        <end position="221"/>
    </location>
</feature>
<keyword evidence="12 21" id="KW-1133">Transmembrane helix</keyword>
<evidence type="ECO:0000256" key="10">
    <source>
        <dbReference type="ARBA" id="ARBA00022842"/>
    </source>
</evidence>
<protein>
    <recommendedName>
        <fullName evidence="4">NAD(+) diphosphatase</fullName>
        <ecNumber evidence="4">3.6.1.22</ecNumber>
    </recommendedName>
</protein>
<evidence type="ECO:0000256" key="3">
    <source>
        <dbReference type="ARBA" id="ARBA00004155"/>
    </source>
</evidence>
<dbReference type="SUPFAM" id="SSF55811">
    <property type="entry name" value="Nudix"/>
    <property type="match status" value="1"/>
</dbReference>
<feature type="region of interest" description="Disordered" evidence="20">
    <location>
        <begin position="188"/>
        <end position="221"/>
    </location>
</feature>
<dbReference type="Gene3D" id="3.90.79.20">
    <property type="match status" value="1"/>
</dbReference>
<reference evidence="22" key="2">
    <citation type="submission" date="2022-06" db="UniProtKB">
        <authorList>
            <consortium name="EnsemblMetazoa"/>
        </authorList>
    </citation>
    <scope>IDENTIFICATION</scope>
    <source>
        <strain evidence="22">PS312</strain>
    </source>
</reference>
<dbReference type="InterPro" id="IPR049734">
    <property type="entry name" value="NudC-like_C"/>
</dbReference>
<gene>
    <name evidence="22" type="primary">WBGene00103270</name>
</gene>
<keyword evidence="16" id="KW-1015">Disulfide bond</keyword>
<keyword evidence="10" id="KW-0460">Magnesium</keyword>
<dbReference type="GO" id="GO:0031902">
    <property type="term" value="C:late endosome membrane"/>
    <property type="evidence" value="ECO:0007669"/>
    <property type="project" value="UniProtKB-SubCell"/>
</dbReference>
<evidence type="ECO:0000256" key="5">
    <source>
        <dbReference type="ARBA" id="ARBA00022448"/>
    </source>
</evidence>
<evidence type="ECO:0000256" key="12">
    <source>
        <dbReference type="ARBA" id="ARBA00022989"/>
    </source>
</evidence>
<dbReference type="AlphaFoldDB" id="A0A2A6BVV4"/>
<feature type="transmembrane region" description="Helical" evidence="21">
    <location>
        <begin position="478"/>
        <end position="498"/>
    </location>
</feature>
<dbReference type="GO" id="GO:0005765">
    <property type="term" value="C:lysosomal membrane"/>
    <property type="evidence" value="ECO:0000318"/>
    <property type="project" value="GO_Central"/>
</dbReference>
<keyword evidence="15 21" id="KW-0472">Membrane</keyword>
<feature type="transmembrane region" description="Helical" evidence="21">
    <location>
        <begin position="452"/>
        <end position="471"/>
    </location>
</feature>
<accession>A0A8R1YFN8</accession>
<dbReference type="InterPro" id="IPR015797">
    <property type="entry name" value="NUDIX_hydrolase-like_dom_sf"/>
</dbReference>
<dbReference type="PROSITE" id="PS51462">
    <property type="entry name" value="NUDIX"/>
    <property type="match status" value="1"/>
</dbReference>
<reference evidence="23" key="1">
    <citation type="journal article" date="2008" name="Nat. Genet.">
        <title>The Pristionchus pacificus genome provides a unique perspective on nematode lifestyle and parasitism.</title>
        <authorList>
            <person name="Dieterich C."/>
            <person name="Clifton S.W."/>
            <person name="Schuster L.N."/>
            <person name="Chinwalla A."/>
            <person name="Delehaunty K."/>
            <person name="Dinkelacker I."/>
            <person name="Fulton L."/>
            <person name="Fulton R."/>
            <person name="Godfrey J."/>
            <person name="Minx P."/>
            <person name="Mitreva M."/>
            <person name="Roeseler W."/>
            <person name="Tian H."/>
            <person name="Witte H."/>
            <person name="Yang S.P."/>
            <person name="Wilson R.K."/>
            <person name="Sommer R.J."/>
        </authorList>
    </citation>
    <scope>NUCLEOTIDE SEQUENCE [LARGE SCALE GENOMIC DNA]</scope>
    <source>
        <strain evidence="23">PS312</strain>
    </source>
</reference>
<feature type="region of interest" description="Disordered" evidence="20">
    <location>
        <begin position="1"/>
        <end position="32"/>
    </location>
</feature>
<dbReference type="InterPro" id="IPR000086">
    <property type="entry name" value="NUDIX_hydrolase_dom"/>
</dbReference>
<evidence type="ECO:0000256" key="15">
    <source>
        <dbReference type="ARBA" id="ARBA00023136"/>
    </source>
</evidence>
<keyword evidence="17" id="KW-0325">Glycoprotein</keyword>
<evidence type="ECO:0000256" key="6">
    <source>
        <dbReference type="ARBA" id="ARBA00022692"/>
    </source>
</evidence>
<evidence type="ECO:0000256" key="4">
    <source>
        <dbReference type="ARBA" id="ARBA00012381"/>
    </source>
</evidence>
<evidence type="ECO:0000256" key="21">
    <source>
        <dbReference type="SAM" id="Phobius"/>
    </source>
</evidence>
<dbReference type="GO" id="GO:0016787">
    <property type="term" value="F:hydrolase activity"/>
    <property type="evidence" value="ECO:0007669"/>
    <property type="project" value="UniProtKB-KW"/>
</dbReference>
<keyword evidence="6 21" id="KW-0812">Transmembrane</keyword>
<accession>A0A2A6BVV4</accession>
<evidence type="ECO:0000256" key="9">
    <source>
        <dbReference type="ARBA" id="ARBA00022801"/>
    </source>
</evidence>
<evidence type="ECO:0000256" key="16">
    <source>
        <dbReference type="ARBA" id="ARBA00023157"/>
    </source>
</evidence>
<dbReference type="InterPro" id="IPR020084">
    <property type="entry name" value="NUDIX_hydrolase_CS"/>
</dbReference>
<feature type="region of interest" description="Disordered" evidence="20">
    <location>
        <begin position="66"/>
        <end position="89"/>
    </location>
</feature>
<dbReference type="InterPro" id="IPR013057">
    <property type="entry name" value="AA_transpt_TM"/>
</dbReference>
<evidence type="ECO:0000256" key="19">
    <source>
        <dbReference type="ARBA" id="ARBA00038442"/>
    </source>
</evidence>
<proteinExistence type="inferred from homology"/>
<feature type="transmembrane region" description="Helical" evidence="21">
    <location>
        <begin position="284"/>
        <end position="305"/>
    </location>
</feature>
<sequence>MGGFMGTIGAEIPENERRRRKRRRGGRNELTSEKSRDGWWCSRISQIMRLCAHTPLLQLTVALAKRRGRRRNCSSNPEEKRRRMSSYGAIGDEQDELDRLLAAQAPGGRPIRGTGLRRVASAAEARRGQATTPMLTPDSRVRSGTANREVPVVGSVERRGPYLYTGGIGLDNPLLLGGSTLSLNALAGGGGGGVTERGGGGGSGGLMSPASGATGSGLASSEDMQRAHAEASRAHNMAIRYRLFNRLDPGGETLRMPDHVIPSQYFSILPFDDFMDSSGKQGSFVTIFSLWNTMMGTSLLAMPWAMQQAGLVLGIGLMLSIAALCLFTAYLVVQSPKGLAMEVDGAQAEFSDVCRYLFGPWGERISVWFSVVVLLGGVMVYWVLMSNFLFHTGNVVYEALQPNSSTIPIMENKTFTCDIYCPDAQLYGHRDQEFSLQAVGDVLTSKWDFDSLWQLQLTVPIYLFVLCFPLLNFKSPTFFTKFNVLGTVSVFYLLSFTASKLVECGVNLDFVNKASIHYASMFSWKFPALTGTLTLSYFIHNAVLTILRNQKHPENNARDLTIGYGLAAFCYVFIGFTFYAAFPVQRSCIADNFLNNFGTGDVMSATARLFLLFQMLTVLPLLMYLIRTQFFYATMGTTWPGLSKVCTLNAVVCGLAVSMAIFYPKVGSILRYVGSFSGLVYVFALPCLVGEIKDHPVTTHRSMRRSCALLISAAAAARGGLLQPAQKARGSTLKSARRALSDYVYHARMMDYYAQNDTAVANEFPRARFILMLDRKALVSVDREMGDTKLIEMSYEDLRSRLEEWGFELSLENSVFLDLQKAERRRRTLEGVEEYEGVFGTALHSAATPPAGSPVSIDAIREEMAASLNGRFMDLRKAMLVMREEHERNRLAKLHSLSSWAATYRRCPCCGGALRRRESKTAAECAPCRKHFYPTFSPVSITLVRDASDTHALLVRHRGSVPGVFTCVAGFAVTGETLAECAKREVAEEVGLEASSIRQLDISQPWPMPDSSLMIGYEAVANMTDKVQVCPDELEVARWFTRQEVREAMDRTEKDPHLKGLPRDKSLANELLYVPPQGAIAHRLIKQWLDRPIGTRV</sequence>
<feature type="transmembrane region" description="Helical" evidence="21">
    <location>
        <begin position="645"/>
        <end position="663"/>
    </location>
</feature>
<evidence type="ECO:0000256" key="18">
    <source>
        <dbReference type="ARBA" id="ARBA00023228"/>
    </source>
</evidence>
<organism evidence="22 23">
    <name type="scientific">Pristionchus pacificus</name>
    <name type="common">Parasitic nematode worm</name>
    <dbReference type="NCBI Taxonomy" id="54126"/>
    <lineage>
        <taxon>Eukaryota</taxon>
        <taxon>Metazoa</taxon>
        <taxon>Ecdysozoa</taxon>
        <taxon>Nematoda</taxon>
        <taxon>Chromadorea</taxon>
        <taxon>Rhabditida</taxon>
        <taxon>Rhabditina</taxon>
        <taxon>Diplogasteromorpha</taxon>
        <taxon>Diplogasteroidea</taxon>
        <taxon>Neodiplogasteridae</taxon>
        <taxon>Pristionchus</taxon>
    </lineage>
</organism>
<comment type="cofactor">
    <cofactor evidence="1">
        <name>Mg(2+)</name>
        <dbReference type="ChEBI" id="CHEBI:18420"/>
    </cofactor>
</comment>
<evidence type="ECO:0000256" key="1">
    <source>
        <dbReference type="ARBA" id="ARBA00001946"/>
    </source>
</evidence>
<dbReference type="GO" id="GO:0003333">
    <property type="term" value="P:amino acid transmembrane transport"/>
    <property type="evidence" value="ECO:0000318"/>
    <property type="project" value="GO_Central"/>
</dbReference>
<keyword evidence="9" id="KW-0378">Hydrolase</keyword>
<feature type="region of interest" description="Disordered" evidence="20">
    <location>
        <begin position="106"/>
        <end position="147"/>
    </location>
</feature>
<dbReference type="EnsemblMetazoa" id="PPA13716.1">
    <property type="protein sequence ID" value="PPA13716.1"/>
    <property type="gene ID" value="WBGene00103270"/>
</dbReference>
<evidence type="ECO:0000313" key="23">
    <source>
        <dbReference type="Proteomes" id="UP000005239"/>
    </source>
</evidence>
<feature type="transmembrane region" description="Helical" evidence="21">
    <location>
        <begin position="518"/>
        <end position="539"/>
    </location>
</feature>
<dbReference type="Proteomes" id="UP000005239">
    <property type="component" value="Unassembled WGS sequence"/>
</dbReference>
<evidence type="ECO:0000256" key="17">
    <source>
        <dbReference type="ARBA" id="ARBA00023180"/>
    </source>
</evidence>
<evidence type="ECO:0000313" key="22">
    <source>
        <dbReference type="EnsemblMetazoa" id="PPA13716.1"/>
    </source>
</evidence>
<keyword evidence="11" id="KW-0029">Amino-acid transport</keyword>
<dbReference type="GO" id="GO:0046872">
    <property type="term" value="F:metal ion binding"/>
    <property type="evidence" value="ECO:0007669"/>
    <property type="project" value="UniProtKB-KW"/>
</dbReference>
<evidence type="ECO:0000256" key="14">
    <source>
        <dbReference type="ARBA" id="ARBA00023053"/>
    </source>
</evidence>
<keyword evidence="8" id="KW-0967">Endosome</keyword>
<keyword evidence="7" id="KW-0479">Metal-binding</keyword>
<name>A0A2A6BVV4_PRIPA</name>
<keyword evidence="14" id="KW-0915">Sodium</keyword>
<dbReference type="EC" id="3.6.1.22" evidence="4"/>
<dbReference type="Pfam" id="PF01490">
    <property type="entry name" value="Aa_trans"/>
    <property type="match status" value="2"/>
</dbReference>
<dbReference type="Pfam" id="PF00293">
    <property type="entry name" value="NUDIX"/>
    <property type="match status" value="1"/>
</dbReference>
<feature type="transmembrane region" description="Helical" evidence="21">
    <location>
        <begin position="365"/>
        <end position="384"/>
    </location>
</feature>
<keyword evidence="18" id="KW-0458">Lysosome</keyword>
<keyword evidence="23" id="KW-1185">Reference proteome</keyword>
<feature type="transmembrane region" description="Helical" evidence="21">
    <location>
        <begin position="311"/>
        <end position="333"/>
    </location>
</feature>
<feature type="compositionally biased region" description="Gly residues" evidence="20">
    <location>
        <begin position="188"/>
        <end position="205"/>
    </location>
</feature>
<evidence type="ECO:0000256" key="11">
    <source>
        <dbReference type="ARBA" id="ARBA00022970"/>
    </source>
</evidence>
<comment type="subcellular location">
    <subcellularLocation>
        <location evidence="2">Late endosome membrane</location>
        <topology evidence="2">Multi-pass membrane protein</topology>
    </subcellularLocation>
    <subcellularLocation>
        <location evidence="3">Lysosome membrane</location>
        <topology evidence="3">Multi-pass membrane protein</topology>
    </subcellularLocation>
</comment>
<dbReference type="Gene3D" id="3.90.79.10">
    <property type="entry name" value="Nucleoside Triphosphate Pyrophosphohydrolase"/>
    <property type="match status" value="1"/>
</dbReference>
<evidence type="ECO:0000256" key="7">
    <source>
        <dbReference type="ARBA" id="ARBA00022723"/>
    </source>
</evidence>
<dbReference type="CDD" id="cd03429">
    <property type="entry name" value="NUDIX_NADH_pyrophosphatase_Nudt13"/>
    <property type="match status" value="1"/>
</dbReference>
<dbReference type="FunFam" id="3.90.79.10:FF:000074">
    <property type="entry name" value="Mutt/nudix family protein-like protein"/>
    <property type="match status" value="1"/>
</dbReference>
<dbReference type="GO" id="GO:0015179">
    <property type="term" value="F:L-amino acid transmembrane transporter activity"/>
    <property type="evidence" value="ECO:0000318"/>
    <property type="project" value="GO_Central"/>
</dbReference>
<evidence type="ECO:0000256" key="2">
    <source>
        <dbReference type="ARBA" id="ARBA00004107"/>
    </source>
</evidence>
<keyword evidence="5" id="KW-0813">Transport</keyword>
<feature type="transmembrane region" description="Helical" evidence="21">
    <location>
        <begin position="602"/>
        <end position="625"/>
    </location>
</feature>